<dbReference type="AlphaFoldDB" id="A0A645J4W4"/>
<accession>A0A645J4W4</accession>
<reference evidence="1" key="1">
    <citation type="submission" date="2019-08" db="EMBL/GenBank/DDBJ databases">
        <authorList>
            <person name="Kucharzyk K."/>
            <person name="Murdoch R.W."/>
            <person name="Higgins S."/>
            <person name="Loffler F."/>
        </authorList>
    </citation>
    <scope>NUCLEOTIDE SEQUENCE</scope>
</reference>
<protein>
    <submittedName>
        <fullName evidence="1">Uncharacterized protein</fullName>
    </submittedName>
</protein>
<sequence length="63" mass="6933">MITSGKLVLVLVDHVQKFILIEARNMAVEVLTVSQDATVTDMLNSGTMCSHNSPEMKMVITQI</sequence>
<dbReference type="EMBL" id="VSSQ01131702">
    <property type="protein sequence ID" value="MPN58681.1"/>
    <property type="molecule type" value="Genomic_DNA"/>
</dbReference>
<comment type="caution">
    <text evidence="1">The sequence shown here is derived from an EMBL/GenBank/DDBJ whole genome shotgun (WGS) entry which is preliminary data.</text>
</comment>
<gene>
    <name evidence="1" type="ORF">SDC9_206392</name>
</gene>
<organism evidence="1">
    <name type="scientific">bioreactor metagenome</name>
    <dbReference type="NCBI Taxonomy" id="1076179"/>
    <lineage>
        <taxon>unclassified sequences</taxon>
        <taxon>metagenomes</taxon>
        <taxon>ecological metagenomes</taxon>
    </lineage>
</organism>
<evidence type="ECO:0000313" key="1">
    <source>
        <dbReference type="EMBL" id="MPN58681.1"/>
    </source>
</evidence>
<name>A0A645J4W4_9ZZZZ</name>
<proteinExistence type="predicted"/>